<keyword evidence="4" id="KW-0254">Endocytosis</keyword>
<feature type="domain" description="SHD" evidence="7">
    <location>
        <begin position="642"/>
        <end position="828"/>
    </location>
</feature>
<dbReference type="InterPro" id="IPR028565">
    <property type="entry name" value="MHD"/>
</dbReference>
<evidence type="ECO:0000313" key="9">
    <source>
        <dbReference type="EMBL" id="KMR02566.1"/>
    </source>
</evidence>
<feature type="compositionally biased region" description="Pro residues" evidence="6">
    <location>
        <begin position="122"/>
        <end position="140"/>
    </location>
</feature>
<proteinExistence type="inferred from homology"/>
<feature type="region of interest" description="Disordered" evidence="6">
    <location>
        <begin position="1090"/>
        <end position="1110"/>
    </location>
</feature>
<feature type="region of interest" description="Disordered" evidence="6">
    <location>
        <begin position="554"/>
        <end position="573"/>
    </location>
</feature>
<protein>
    <submittedName>
        <fullName evidence="9">Protein stoned-b</fullName>
    </submittedName>
</protein>
<feature type="region of interest" description="Disordered" evidence="6">
    <location>
        <begin position="1"/>
        <end position="54"/>
    </location>
</feature>
<sequence length="1110" mass="120871">MESKGGNPFLMDDYAAQPASNLPPQPSNPFLQDFADTTGSGAGENPFLNFASDQTQPSDIFATSDSTDVDLFGTITTTTTTTTTTMTMATSMTSTTTVEKEPATIVSPPQQPAATPPSRNGKPPPSRPPPPRPQPPPVPPVKNTKDLILSVTGAMDATSNHLLDRLQMTRTPSPTLMHSPSPTPEHSFADLLDVDSNVPDLIPDDNNKDVEPPGNRDIMDLFDAPNMDVTASIIFSTSMTTMGTTSLVTGIAAKQDNPFASMTEEAASPVVSQAQSAFGMEYPEDTVSDEKRPSITSASPFADIETEVEKPGTVLDLAEPAPVVQPASAAAADLFQGEEQVSVNADVNFFSMTDTSTATPFGVPEATSAPFAAAATAQPLFATSEITQPARDAFASDLLGDFGEPTKEIVDGGLISTSPIPGTEFPGNEAYRPEEQLDNFAATTKAIENTGDSFDAFASKFDKAAEPEINGGDPFLDAFGGGPTAMDTSSDVWGDSSVTGSETAITGFGEADGFDSFLSMTAPPPDTKVKRSESAESDEGPDFSVFIKPKEGDQMAMTEGGPVPTLAPPPKSPQVVAYADSSPRFNPFDKSGIAQDAVVSETAQTAEMTRTDSQETPPTPLFDEDVSQPLEDFPRVPYTGDGWEMQLRQPNKKKITGQRFWKKIFLKLVYQADSPILQLSNNKDDKDPFQELPLLACYSVSDIGAQQFDQYGKIFTVKLQYIFYKERPGVRPGQVTKAERITNKLSQFAAYAIQGDYQGVKEFGSDLKKLGLPVEHAPQIGSSISVKSVSQISQLFKLGSQCYEDMKQFSYAIEEALFRLSAHRDRALHYKMEEVQVTVVDELYVEQSAEGHVDKQIARVRLFFLGFLSGMPDIELGINDMWRQGKEVVGRHDIIPVVTEEWIRLENVEFHSCVQLDEYEKSRIIKVEKHFRYGSVKSAHRRTGKIKGIERFLGAVDTLEPQLMEVTSGQAKYEHQHRAIVWRMPRLPKEGQGAYTTHQLVCRMALTSYDQIPENLAEYCYVEFTMPATQVSHTTARSVSLQNSDSDAPPEKYVRNLSRHEYRVGIEHTQGEGPGAYVTATIAKKIPESTPEVISEVTEAAAESDSDSSE</sequence>
<evidence type="ECO:0000256" key="2">
    <source>
        <dbReference type="ARBA" id="ARBA00005579"/>
    </source>
</evidence>
<keyword evidence="3" id="KW-0963">Cytoplasm</keyword>
<comment type="subcellular location">
    <subcellularLocation>
        <location evidence="1">Cytoplasm</location>
    </subcellularLocation>
</comment>
<evidence type="ECO:0000259" key="8">
    <source>
        <dbReference type="PROSITE" id="PS51072"/>
    </source>
</evidence>
<dbReference type="SUPFAM" id="SSF49447">
    <property type="entry name" value="Second domain of Mu2 adaptin subunit (ap50) of ap2 adaptor"/>
    <property type="match status" value="1"/>
</dbReference>
<name>A0A0J7L8U9_LASNI</name>
<dbReference type="GO" id="GO:0005737">
    <property type="term" value="C:cytoplasm"/>
    <property type="evidence" value="ECO:0007669"/>
    <property type="project" value="UniProtKB-SubCell"/>
</dbReference>
<evidence type="ECO:0000259" key="7">
    <source>
        <dbReference type="PROSITE" id="PS51070"/>
    </source>
</evidence>
<keyword evidence="5" id="KW-0677">Repeat</keyword>
<dbReference type="InterPro" id="IPR036168">
    <property type="entry name" value="AP2_Mu_C_sf"/>
</dbReference>
<evidence type="ECO:0000256" key="6">
    <source>
        <dbReference type="SAM" id="MobiDB-lite"/>
    </source>
</evidence>
<dbReference type="Gene3D" id="2.60.40.1170">
    <property type="entry name" value="Mu homology domain, subdomain B"/>
    <property type="match status" value="1"/>
</dbReference>
<evidence type="ECO:0000313" key="10">
    <source>
        <dbReference type="Proteomes" id="UP000036403"/>
    </source>
</evidence>
<comment type="caution">
    <text evidence="9">The sequence shown here is derived from an EMBL/GenBank/DDBJ whole genome shotgun (WGS) entry which is preliminary data.</text>
</comment>
<dbReference type="InterPro" id="IPR050431">
    <property type="entry name" value="Adaptor_comp_med_subunit"/>
</dbReference>
<dbReference type="Pfam" id="PF00928">
    <property type="entry name" value="Adap_comp_sub"/>
    <property type="match status" value="2"/>
</dbReference>
<dbReference type="STRING" id="67767.A0A0J7L8U9"/>
<reference evidence="9 10" key="1">
    <citation type="submission" date="2015-04" db="EMBL/GenBank/DDBJ databases">
        <title>Lasius niger genome sequencing.</title>
        <authorList>
            <person name="Konorov E.A."/>
            <person name="Nikitin M.A."/>
            <person name="Kirill M.V."/>
            <person name="Chang P."/>
        </authorList>
    </citation>
    <scope>NUCLEOTIDE SEQUENCE [LARGE SCALE GENOMIC DNA]</scope>
    <source>
        <tissue evidence="9">Whole</tissue>
    </source>
</reference>
<feature type="region of interest" description="Disordered" evidence="6">
    <location>
        <begin position="521"/>
        <end position="548"/>
    </location>
</feature>
<accession>A0A0J7L8U9</accession>
<keyword evidence="10" id="KW-1185">Reference proteome</keyword>
<dbReference type="GO" id="GO:0006897">
    <property type="term" value="P:endocytosis"/>
    <property type="evidence" value="ECO:0007669"/>
    <property type="project" value="UniProtKB-KW"/>
</dbReference>
<feature type="domain" description="MHD" evidence="8">
    <location>
        <begin position="832"/>
        <end position="1067"/>
    </location>
</feature>
<evidence type="ECO:0000256" key="1">
    <source>
        <dbReference type="ARBA" id="ARBA00004496"/>
    </source>
</evidence>
<dbReference type="AlphaFoldDB" id="A0A0J7L8U9"/>
<dbReference type="PANTHER" id="PTHR10529">
    <property type="entry name" value="AP COMPLEX SUBUNIT MU"/>
    <property type="match status" value="1"/>
</dbReference>
<comment type="similarity">
    <text evidence="2">Belongs to the Stoned B family.</text>
</comment>
<dbReference type="Proteomes" id="UP000036403">
    <property type="component" value="Unassembled WGS sequence"/>
</dbReference>
<organism evidence="9 10">
    <name type="scientific">Lasius niger</name>
    <name type="common">Black garden ant</name>
    <dbReference type="NCBI Taxonomy" id="67767"/>
    <lineage>
        <taxon>Eukaryota</taxon>
        <taxon>Metazoa</taxon>
        <taxon>Ecdysozoa</taxon>
        <taxon>Arthropoda</taxon>
        <taxon>Hexapoda</taxon>
        <taxon>Insecta</taxon>
        <taxon>Pterygota</taxon>
        <taxon>Neoptera</taxon>
        <taxon>Endopterygota</taxon>
        <taxon>Hymenoptera</taxon>
        <taxon>Apocrita</taxon>
        <taxon>Aculeata</taxon>
        <taxon>Formicoidea</taxon>
        <taxon>Formicidae</taxon>
        <taxon>Formicinae</taxon>
        <taxon>Lasius</taxon>
        <taxon>Lasius</taxon>
    </lineage>
</organism>
<gene>
    <name evidence="9" type="ORF">RF55_843</name>
</gene>
<evidence type="ECO:0000256" key="4">
    <source>
        <dbReference type="ARBA" id="ARBA00022583"/>
    </source>
</evidence>
<dbReference type="EMBL" id="LBMM01000258">
    <property type="protein sequence ID" value="KMR02566.1"/>
    <property type="molecule type" value="Genomic_DNA"/>
</dbReference>
<dbReference type="OrthoDB" id="10063141at2759"/>
<dbReference type="PROSITE" id="PS51072">
    <property type="entry name" value="MHD"/>
    <property type="match status" value="1"/>
</dbReference>
<evidence type="ECO:0000256" key="5">
    <source>
        <dbReference type="ARBA" id="ARBA00022737"/>
    </source>
</evidence>
<dbReference type="GO" id="GO:0030100">
    <property type="term" value="P:regulation of endocytosis"/>
    <property type="evidence" value="ECO:0007669"/>
    <property type="project" value="UniProtKB-UniRule"/>
</dbReference>
<dbReference type="FunFam" id="2.60.40.1170:FF:000018">
    <property type="entry name" value="stonin-2 isoform X2"/>
    <property type="match status" value="1"/>
</dbReference>
<dbReference type="InterPro" id="IPR012320">
    <property type="entry name" value="SHD_dom"/>
</dbReference>
<feature type="region of interest" description="Disordered" evidence="6">
    <location>
        <begin position="92"/>
        <end position="144"/>
    </location>
</feature>
<evidence type="ECO:0000256" key="3">
    <source>
        <dbReference type="ARBA" id="ARBA00022490"/>
    </source>
</evidence>
<feature type="region of interest" description="Disordered" evidence="6">
    <location>
        <begin position="607"/>
        <end position="627"/>
    </location>
</feature>
<dbReference type="PaxDb" id="67767-A0A0J7L8U9"/>
<dbReference type="PROSITE" id="PS51070">
    <property type="entry name" value="SHD"/>
    <property type="match status" value="1"/>
</dbReference>